<reference evidence="1 2" key="1">
    <citation type="journal article" date="2017" name="ISME J.">
        <title>Potential for microbial H2 and metal transformations associated with novel bacteria and archaea in deep terrestrial subsurface sediments.</title>
        <authorList>
            <person name="Hernsdorf A.W."/>
            <person name="Amano Y."/>
            <person name="Miyakawa K."/>
            <person name="Ise K."/>
            <person name="Suzuki Y."/>
            <person name="Anantharaman K."/>
            <person name="Probst A."/>
            <person name="Burstein D."/>
            <person name="Thomas B.C."/>
            <person name="Banfield J.F."/>
        </authorList>
    </citation>
    <scope>NUCLEOTIDE SEQUENCE [LARGE SCALE GENOMIC DNA]</scope>
    <source>
        <strain evidence="1">HGW-Actinobacteria-3</strain>
    </source>
</reference>
<dbReference type="InterPro" id="IPR036188">
    <property type="entry name" value="FAD/NAD-bd_sf"/>
</dbReference>
<dbReference type="Gene3D" id="3.50.50.60">
    <property type="entry name" value="FAD/NAD(P)-binding domain"/>
    <property type="match status" value="1"/>
</dbReference>
<dbReference type="Pfam" id="PF13450">
    <property type="entry name" value="NAD_binding_8"/>
    <property type="match status" value="1"/>
</dbReference>
<evidence type="ECO:0000313" key="1">
    <source>
        <dbReference type="EMBL" id="PKQ28722.1"/>
    </source>
</evidence>
<organism evidence="1 2">
    <name type="scientific">Candidatus Anoxymicrobium japonicum</name>
    <dbReference type="NCBI Taxonomy" id="2013648"/>
    <lineage>
        <taxon>Bacteria</taxon>
        <taxon>Bacillati</taxon>
        <taxon>Actinomycetota</taxon>
        <taxon>Candidatus Geothermincolia</taxon>
        <taxon>Candidatus Geothermincolales</taxon>
        <taxon>Candidatus Anoxymicrobiaceae</taxon>
        <taxon>Candidatus Anoxymicrobium</taxon>
    </lineage>
</organism>
<gene>
    <name evidence="1" type="ORF">CVT63_01345</name>
</gene>
<protein>
    <recommendedName>
        <fullName evidence="3">Amine oxidase domain-containing protein</fullName>
    </recommendedName>
</protein>
<sequence>MRDVERHPKSRVGIREILRTGEQEHLVARAVNPHFAIRVAVDEMDHQIRGQRLFSGDRVVGQPQEEFFYRIIKRLNITEVRHFHVSFFSCLVIISVDLACVEMLSTGTGKRTRLHGLSREKWMKAVVIGSGPGGSSCSALLASRGVNVTLLEQNTVIGGKCSTYEENGYKVDTGIHMFATGSRGPHGQTARGLGVAQPWLTRNPAETMWMNDRGFFQLYQKVTSPRAIKELAMANITGKHRIDVLNLLYRSVKSFGFPGMLRELSGVARALPGTVARYDNITVRDFLHLFTDDEGVHRAMNCLSMLLLVVPYNKASAGEFIHVVSEIFRYGTLGVPKGGAIEVPGSFLRAFKRDGGRLVLGVAAEEITVEGAHVTGVLGSDGERYPADVVISSAGLKQTVKLAGEQNFPSEYVDYVKSLELSYSWIASKLFLDRRVVDLKAPSFFPIPLMDPDRIFSYCDEPDGVPDDPFIFGPVPTEWDSTLAPPGHQLILIGAATSNNVDQEERSKKILDVAERKYFSFFPEVEKNIVARSRITNKDTNRITRKGTGECIGIAQIPGQVGASKPHPKMPLEGLWAVGCDAGGRGVGTEQGTASGMLVASLVS</sequence>
<evidence type="ECO:0000313" key="2">
    <source>
        <dbReference type="Proteomes" id="UP000233654"/>
    </source>
</evidence>
<dbReference type="PANTHER" id="PTHR43734">
    <property type="entry name" value="PHYTOENE DESATURASE"/>
    <property type="match status" value="1"/>
</dbReference>
<dbReference type="SUPFAM" id="SSF51905">
    <property type="entry name" value="FAD/NAD(P)-binding domain"/>
    <property type="match status" value="1"/>
</dbReference>
<comment type="caution">
    <text evidence="1">The sequence shown here is derived from an EMBL/GenBank/DDBJ whole genome shotgun (WGS) entry which is preliminary data.</text>
</comment>
<dbReference type="Gene3D" id="3.90.660.50">
    <property type="match status" value="1"/>
</dbReference>
<proteinExistence type="predicted"/>
<dbReference type="AlphaFoldDB" id="A0A2N3G7X2"/>
<accession>A0A2N3G7X2</accession>
<evidence type="ECO:0008006" key="3">
    <source>
        <dbReference type="Google" id="ProtNLM"/>
    </source>
</evidence>
<dbReference type="EMBL" id="PHEX01000007">
    <property type="protein sequence ID" value="PKQ28722.1"/>
    <property type="molecule type" value="Genomic_DNA"/>
</dbReference>
<dbReference type="PANTHER" id="PTHR43734:SF1">
    <property type="entry name" value="PHYTOENE DESATURASE"/>
    <property type="match status" value="1"/>
</dbReference>
<name>A0A2N3G7X2_9ACTN</name>
<dbReference type="Proteomes" id="UP000233654">
    <property type="component" value="Unassembled WGS sequence"/>
</dbReference>